<name>A0A5S4FYI8_9ACTN</name>
<dbReference type="RefSeq" id="WP_138664281.1">
    <property type="nucleotide sequence ID" value="NZ_VCKY01000003.1"/>
</dbReference>
<accession>A0A5S4FYI8</accession>
<evidence type="ECO:0000256" key="1">
    <source>
        <dbReference type="SAM" id="MobiDB-lite"/>
    </source>
</evidence>
<protein>
    <recommendedName>
        <fullName evidence="2">Orc1-like AAA ATPase domain-containing protein</fullName>
    </recommendedName>
</protein>
<feature type="compositionally biased region" description="Basic residues" evidence="1">
    <location>
        <begin position="162"/>
        <end position="177"/>
    </location>
</feature>
<gene>
    <name evidence="3" type="ORF">ETD86_01735</name>
</gene>
<dbReference type="OrthoDB" id="134712at2"/>
<proteinExistence type="predicted"/>
<keyword evidence="4" id="KW-1185">Reference proteome</keyword>
<dbReference type="EMBL" id="VCKY01000003">
    <property type="protein sequence ID" value="TMR25334.1"/>
    <property type="molecule type" value="Genomic_DNA"/>
</dbReference>
<feature type="domain" description="Orc1-like AAA ATPase" evidence="2">
    <location>
        <begin position="4"/>
        <end position="68"/>
    </location>
</feature>
<evidence type="ECO:0000259" key="2">
    <source>
        <dbReference type="Pfam" id="PF13191"/>
    </source>
</evidence>
<dbReference type="SUPFAM" id="SSF52540">
    <property type="entry name" value="P-loop containing nucleoside triphosphate hydrolases"/>
    <property type="match status" value="1"/>
</dbReference>
<dbReference type="Pfam" id="PF13191">
    <property type="entry name" value="AAA_16"/>
    <property type="match status" value="1"/>
</dbReference>
<evidence type="ECO:0000313" key="3">
    <source>
        <dbReference type="EMBL" id="TMR25334.1"/>
    </source>
</evidence>
<dbReference type="Proteomes" id="UP000309128">
    <property type="component" value="Unassembled WGS sequence"/>
</dbReference>
<organism evidence="3 4">
    <name type="scientific">Nonomuraea turkmeniaca</name>
    <dbReference type="NCBI Taxonomy" id="103838"/>
    <lineage>
        <taxon>Bacteria</taxon>
        <taxon>Bacillati</taxon>
        <taxon>Actinomycetota</taxon>
        <taxon>Actinomycetes</taxon>
        <taxon>Streptosporangiales</taxon>
        <taxon>Streptosporangiaceae</taxon>
        <taxon>Nonomuraea</taxon>
    </lineage>
</organism>
<dbReference type="InterPro" id="IPR027417">
    <property type="entry name" value="P-loop_NTPase"/>
</dbReference>
<sequence>MAMLIGRDRPAAVLRGEIERTLVSHGSLVLVTGEAGIGKSTLVASAAQEAVHGGARLLSGSCWSACPYACRAPEPPPSASTARSGPWPSPAAPCTCPTPRGLADLRILLERLGVDVSAVELLNPSGGEVVVAAGRLGGDDVLDEEARTRYRKRLEQLGRRDRPCRRARPRSTRGRARRAAELDAERQALLGELRAAAGLGGRPRRLGDEAERARKAVTDRIRNALRQLDQRHPELAAHLRASVSTGATCSYRPPPAAPAPRWA</sequence>
<evidence type="ECO:0000313" key="4">
    <source>
        <dbReference type="Proteomes" id="UP000309128"/>
    </source>
</evidence>
<feature type="region of interest" description="Disordered" evidence="1">
    <location>
        <begin position="160"/>
        <end position="180"/>
    </location>
</feature>
<comment type="caution">
    <text evidence="3">The sequence shown here is derived from an EMBL/GenBank/DDBJ whole genome shotgun (WGS) entry which is preliminary data.</text>
</comment>
<dbReference type="AlphaFoldDB" id="A0A5S4FYI8"/>
<reference evidence="3 4" key="1">
    <citation type="submission" date="2019-05" db="EMBL/GenBank/DDBJ databases">
        <title>Draft genome sequence of Nonomuraea turkmeniaca DSM 43926.</title>
        <authorList>
            <person name="Saricaoglu S."/>
            <person name="Isik K."/>
        </authorList>
    </citation>
    <scope>NUCLEOTIDE SEQUENCE [LARGE SCALE GENOMIC DNA]</scope>
    <source>
        <strain evidence="3 4">DSM 43926</strain>
    </source>
</reference>
<dbReference type="InterPro" id="IPR041664">
    <property type="entry name" value="AAA_16"/>
</dbReference>